<accession>Q7S5G1</accession>
<dbReference type="VEuPathDB" id="FungiDB:NCU06127"/>
<dbReference type="PaxDb" id="5141-EFNCRP00000005421"/>
<dbReference type="EMBL" id="CM002242">
    <property type="protein sequence ID" value="EAA30753.2"/>
    <property type="molecule type" value="Genomic_DNA"/>
</dbReference>
<dbReference type="HOGENOM" id="CLU_912450_0_0_1"/>
<keyword evidence="2" id="KW-1185">Reference proteome</keyword>
<dbReference type="AlphaFoldDB" id="Q7S5G1"/>
<dbReference type="GeneID" id="3876143"/>
<dbReference type="RefSeq" id="XP_959989.2">
    <property type="nucleotide sequence ID" value="XM_954896.3"/>
</dbReference>
<evidence type="ECO:0000313" key="1">
    <source>
        <dbReference type="EMBL" id="EAA30753.2"/>
    </source>
</evidence>
<sequence length="299" mass="33477">MSSNETAIAKLLEPIPSIESLIVEGFNEGLGNANNTTLLPLDPGMLEAICRLNLPAVPLERLYVAEAFLERPFGFEQIVTFSCSADLDPYPFQIKITQCDSHFDAMSRMKQAVFSLDYDHGALGFEAAKDLGNYAVKSKNGCAIVWTRWTTVVQVHFFPDLPNDFSGLSVNIQALAIALDLAMKSHRGTIDEVPRAGLDEDFTLPDTFSLKLHETATIQVKFSNGIHRVREYRVIQDRKNFVVEDDTTTEYGCSEMAGGRFHSKLKVTFCRNNVSVAIRFLTAHKSSLWPRVKLMELEH</sequence>
<dbReference type="KEGG" id="ncr:NCU06127"/>
<proteinExistence type="predicted"/>
<evidence type="ECO:0000313" key="2">
    <source>
        <dbReference type="Proteomes" id="UP000001805"/>
    </source>
</evidence>
<dbReference type="OrthoDB" id="10407674at2759"/>
<name>Q7S5G1_NEUCR</name>
<gene>
    <name evidence="1" type="ORF">NCU06127</name>
</gene>
<organism evidence="1 2">
    <name type="scientific">Neurospora crassa (strain ATCC 24698 / 74-OR23-1A / CBS 708.71 / DSM 1257 / FGSC 987)</name>
    <dbReference type="NCBI Taxonomy" id="367110"/>
    <lineage>
        <taxon>Eukaryota</taxon>
        <taxon>Fungi</taxon>
        <taxon>Dikarya</taxon>
        <taxon>Ascomycota</taxon>
        <taxon>Pezizomycotina</taxon>
        <taxon>Sordariomycetes</taxon>
        <taxon>Sordariomycetidae</taxon>
        <taxon>Sordariales</taxon>
        <taxon>Sordariaceae</taxon>
        <taxon>Neurospora</taxon>
    </lineage>
</organism>
<protein>
    <submittedName>
        <fullName evidence="1">Uncharacterized protein</fullName>
    </submittedName>
</protein>
<dbReference type="Proteomes" id="UP000001805">
    <property type="component" value="Chromosome 7, Linkage Group VII"/>
</dbReference>
<reference evidence="1 2" key="1">
    <citation type="journal article" date="2003" name="Nature">
        <title>The genome sequence of the filamentous fungus Neurospora crassa.</title>
        <authorList>
            <person name="Galagan J.E."/>
            <person name="Calvo S.E."/>
            <person name="Borkovich K.A."/>
            <person name="Selker E.U."/>
            <person name="Read N.D."/>
            <person name="Jaffe D."/>
            <person name="FitzHugh W."/>
            <person name="Ma L.J."/>
            <person name="Smirnov S."/>
            <person name="Purcell S."/>
            <person name="Rehman B."/>
            <person name="Elkins T."/>
            <person name="Engels R."/>
            <person name="Wang S."/>
            <person name="Nielsen C.B."/>
            <person name="Butler J."/>
            <person name="Endrizzi M."/>
            <person name="Qui D."/>
            <person name="Ianakiev P."/>
            <person name="Bell-Pedersen D."/>
            <person name="Nelson M.A."/>
            <person name="Werner-Washburne M."/>
            <person name="Selitrennikoff C.P."/>
            <person name="Kinsey J.A."/>
            <person name="Braun E.L."/>
            <person name="Zelter A."/>
            <person name="Schulte U."/>
            <person name="Kothe G.O."/>
            <person name="Jedd G."/>
            <person name="Mewes W."/>
            <person name="Staben C."/>
            <person name="Marcotte E."/>
            <person name="Greenberg D."/>
            <person name="Roy A."/>
            <person name="Foley K."/>
            <person name="Naylor J."/>
            <person name="Stange-Thomann N."/>
            <person name="Barrett R."/>
            <person name="Gnerre S."/>
            <person name="Kamal M."/>
            <person name="Kamvysselis M."/>
            <person name="Mauceli E."/>
            <person name="Bielke C."/>
            <person name="Rudd S."/>
            <person name="Frishman D."/>
            <person name="Krystofova S."/>
            <person name="Rasmussen C."/>
            <person name="Metzenberg R.L."/>
            <person name="Perkins D.D."/>
            <person name="Kroken S."/>
            <person name="Cogoni C."/>
            <person name="Macino G."/>
            <person name="Catcheside D."/>
            <person name="Li W."/>
            <person name="Pratt R.J."/>
            <person name="Osmani S.A."/>
            <person name="DeSouza C.P."/>
            <person name="Glass L."/>
            <person name="Orbach M.J."/>
            <person name="Berglund J.A."/>
            <person name="Voelker R."/>
            <person name="Yarden O."/>
            <person name="Plamann M."/>
            <person name="Seiler S."/>
            <person name="Dunlap J."/>
            <person name="Radford A."/>
            <person name="Aramayo R."/>
            <person name="Natvig D.O."/>
            <person name="Alex L.A."/>
            <person name="Mannhaupt G."/>
            <person name="Ebbole D.J."/>
            <person name="Freitag M."/>
            <person name="Paulsen I."/>
            <person name="Sachs M.S."/>
            <person name="Lander E.S."/>
            <person name="Nusbaum C."/>
            <person name="Birren B."/>
        </authorList>
    </citation>
    <scope>NUCLEOTIDE SEQUENCE [LARGE SCALE GENOMIC DNA]</scope>
    <source>
        <strain evidence="2">ATCC 24698 / 74-OR23-1A / CBS 708.71 / DSM 1257 / FGSC 987</strain>
    </source>
</reference>
<dbReference type="InParanoid" id="Q7S5G1"/>